<dbReference type="OrthoDB" id="294251at2759"/>
<dbReference type="GO" id="GO:0005096">
    <property type="term" value="F:GTPase activator activity"/>
    <property type="evidence" value="ECO:0007669"/>
    <property type="project" value="TreeGrafter"/>
</dbReference>
<evidence type="ECO:0000313" key="2">
    <source>
        <dbReference type="EMBL" id="KGG51633.1"/>
    </source>
</evidence>
<organism evidence="2 3">
    <name type="scientific">Mitosporidium daphniae</name>
    <dbReference type="NCBI Taxonomy" id="1485682"/>
    <lineage>
        <taxon>Eukaryota</taxon>
        <taxon>Fungi</taxon>
        <taxon>Fungi incertae sedis</taxon>
        <taxon>Microsporidia</taxon>
        <taxon>Mitosporidium</taxon>
    </lineage>
</organism>
<evidence type="ECO:0000313" key="3">
    <source>
        <dbReference type="Proteomes" id="UP000029725"/>
    </source>
</evidence>
<dbReference type="PROSITE" id="PS50086">
    <property type="entry name" value="TBC_RABGAP"/>
    <property type="match status" value="1"/>
</dbReference>
<dbReference type="Pfam" id="PF00566">
    <property type="entry name" value="RabGAP-TBC"/>
    <property type="match status" value="1"/>
</dbReference>
<dbReference type="RefSeq" id="XP_013238060.1">
    <property type="nucleotide sequence ID" value="XM_013382606.1"/>
</dbReference>
<sequence length="296" mass="33706">MLARSTPLTKQKKFISRLVKGIPDTKRPPIWSILLSEGEFSSFDWIATNRPDVPVDSITDFAYFNALYHLPSEYEKQIDLDISRTMRNSCLFSERYGIGQSALFKILVALANAIPTVGYCQGMSSVCGFLLSYLQDDHTTFKAILYMFGRDSLTNLYSSGFPKLFETFSMHDRLLQTLCPKLWRYFVRVINFVIYRAIYTLRQARTPQNGKLSRLSFDEAMYELSSCFEKDLGEGSIKRFELIDAICRRSLSSFKRFRISTSASLPIPSSIDEFVSLNLEGSGENSFSGSAENEIT</sequence>
<dbReference type="VEuPathDB" id="MicrosporidiaDB:DI09_2p100"/>
<dbReference type="InterPro" id="IPR035969">
    <property type="entry name" value="Rab-GAP_TBC_sf"/>
</dbReference>
<reference evidence="2 3" key="1">
    <citation type="submission" date="2014-04" db="EMBL/GenBank/DDBJ databases">
        <title>A new species of microsporidia sheds light on the evolution of extreme parasitism.</title>
        <authorList>
            <person name="Haag K.L."/>
            <person name="James T.Y."/>
            <person name="Larsson R."/>
            <person name="Schaer T.M."/>
            <person name="Refardt D."/>
            <person name="Pombert J.-F."/>
            <person name="Ebert D."/>
        </authorList>
    </citation>
    <scope>NUCLEOTIDE SEQUENCE [LARGE SCALE GENOMIC DNA]</scope>
    <source>
        <strain evidence="2 3">UGP3</strain>
        <tissue evidence="2">Spores</tissue>
    </source>
</reference>
<dbReference type="PANTHER" id="PTHR47219">
    <property type="entry name" value="RAB GTPASE-ACTIVATING PROTEIN 1-LIKE"/>
    <property type="match status" value="1"/>
</dbReference>
<dbReference type="InterPro" id="IPR000195">
    <property type="entry name" value="Rab-GAP-TBC_dom"/>
</dbReference>
<proteinExistence type="predicted"/>
<dbReference type="HOGENOM" id="CLU_940353_0_0_1"/>
<accession>A0A098VRF1</accession>
<comment type="caution">
    <text evidence="2">The sequence shown here is derived from an EMBL/GenBank/DDBJ whole genome shotgun (WGS) entry which is preliminary data.</text>
</comment>
<gene>
    <name evidence="2" type="ORF">DI09_2p100</name>
</gene>
<dbReference type="InterPro" id="IPR050302">
    <property type="entry name" value="Rab_GAP_TBC_domain"/>
</dbReference>
<keyword evidence="3" id="KW-1185">Reference proteome</keyword>
<dbReference type="GeneID" id="25259436"/>
<evidence type="ECO:0000259" key="1">
    <source>
        <dbReference type="PROSITE" id="PS50086"/>
    </source>
</evidence>
<dbReference type="EMBL" id="JMKJ01000222">
    <property type="protein sequence ID" value="KGG51633.1"/>
    <property type="molecule type" value="Genomic_DNA"/>
</dbReference>
<protein>
    <recommendedName>
        <fullName evidence="1">Rab-GAP TBC domain-containing protein</fullName>
    </recommendedName>
</protein>
<dbReference type="PANTHER" id="PTHR47219:SF9">
    <property type="entry name" value="GTPASE ACTIVATING PROTEIN AND CENTROSOME-ASSOCIATED, ISOFORM B"/>
    <property type="match status" value="1"/>
</dbReference>
<dbReference type="Proteomes" id="UP000029725">
    <property type="component" value="Unassembled WGS sequence"/>
</dbReference>
<name>A0A098VRF1_9MICR</name>
<feature type="domain" description="Rab-GAP TBC" evidence="1">
    <location>
        <begin position="21"/>
        <end position="231"/>
    </location>
</feature>
<dbReference type="SMART" id="SM00164">
    <property type="entry name" value="TBC"/>
    <property type="match status" value="1"/>
</dbReference>
<dbReference type="GO" id="GO:0031267">
    <property type="term" value="F:small GTPase binding"/>
    <property type="evidence" value="ECO:0007669"/>
    <property type="project" value="TreeGrafter"/>
</dbReference>
<dbReference type="Gene3D" id="1.10.8.270">
    <property type="entry name" value="putative rabgap domain of human tbc1 domain family member 14 like domains"/>
    <property type="match status" value="1"/>
</dbReference>
<dbReference type="SUPFAM" id="SSF47923">
    <property type="entry name" value="Ypt/Rab-GAP domain of gyp1p"/>
    <property type="match status" value="1"/>
</dbReference>
<dbReference type="AlphaFoldDB" id="A0A098VRF1"/>